<feature type="compositionally biased region" description="Low complexity" evidence="4">
    <location>
        <begin position="20"/>
        <end position="33"/>
    </location>
</feature>
<feature type="compositionally biased region" description="Basic and acidic residues" evidence="4">
    <location>
        <begin position="217"/>
        <end position="232"/>
    </location>
</feature>
<feature type="region of interest" description="Disordered" evidence="4">
    <location>
        <begin position="647"/>
        <end position="686"/>
    </location>
</feature>
<keyword evidence="1" id="KW-0805">Transcription regulation</keyword>
<protein>
    <recommendedName>
        <fullName evidence="7">Myb-like domain-containing protein</fullName>
    </recommendedName>
</protein>
<organism evidence="5 6">
    <name type="scientific">Hordeum vulgare subsp. vulgare</name>
    <name type="common">Domesticated barley</name>
    <dbReference type="NCBI Taxonomy" id="112509"/>
    <lineage>
        <taxon>Eukaryota</taxon>
        <taxon>Viridiplantae</taxon>
        <taxon>Streptophyta</taxon>
        <taxon>Embryophyta</taxon>
        <taxon>Tracheophyta</taxon>
        <taxon>Spermatophyta</taxon>
        <taxon>Magnoliopsida</taxon>
        <taxon>Liliopsida</taxon>
        <taxon>Poales</taxon>
        <taxon>Poaceae</taxon>
        <taxon>BOP clade</taxon>
        <taxon>Pooideae</taxon>
        <taxon>Triticodae</taxon>
        <taxon>Triticeae</taxon>
        <taxon>Hordeinae</taxon>
        <taxon>Hordeum</taxon>
    </lineage>
</organism>
<accession>A0A8I7BIH6</accession>
<feature type="compositionally biased region" description="Acidic residues" evidence="4">
    <location>
        <begin position="1085"/>
        <end position="1096"/>
    </location>
</feature>
<keyword evidence="3" id="KW-0539">Nucleus</keyword>
<feature type="compositionally biased region" description="Polar residues" evidence="4">
    <location>
        <begin position="246"/>
        <end position="255"/>
    </location>
</feature>
<keyword evidence="6" id="KW-1185">Reference proteome</keyword>
<proteinExistence type="predicted"/>
<feature type="region of interest" description="Disordered" evidence="4">
    <location>
        <begin position="1"/>
        <end position="124"/>
    </location>
</feature>
<reference evidence="5" key="3">
    <citation type="submission" date="2022-01" db="UniProtKB">
        <authorList>
            <consortium name="EnsemblPlants"/>
        </authorList>
    </citation>
    <scope>IDENTIFICATION</scope>
    <source>
        <strain evidence="5">subsp. vulgare</strain>
    </source>
</reference>
<feature type="compositionally biased region" description="Acidic residues" evidence="4">
    <location>
        <begin position="675"/>
        <end position="686"/>
    </location>
</feature>
<dbReference type="PANTHER" id="PTHR16088">
    <property type="entry name" value="YY1 ASSOCIATED PROTEIN-RELATED"/>
    <property type="match status" value="1"/>
</dbReference>
<keyword evidence="2" id="KW-0804">Transcription</keyword>
<evidence type="ECO:0000313" key="5">
    <source>
        <dbReference type="EnsemblPlants" id="HORVU.MOREX.r3.7HG0660510.1"/>
    </source>
</evidence>
<feature type="compositionally biased region" description="Polar residues" evidence="4">
    <location>
        <begin position="107"/>
        <end position="120"/>
    </location>
</feature>
<feature type="region of interest" description="Disordered" evidence="4">
    <location>
        <begin position="441"/>
        <end position="477"/>
    </location>
</feature>
<feature type="compositionally biased region" description="Basic and acidic residues" evidence="4">
    <location>
        <begin position="845"/>
        <end position="861"/>
    </location>
</feature>
<dbReference type="Gramene" id="HORVU.MOREX.r3.7HG0660510.1">
    <property type="protein sequence ID" value="HORVU.MOREX.r3.7HG0660510.1"/>
    <property type="gene ID" value="HORVU.MOREX.r3.7HG0660510"/>
</dbReference>
<dbReference type="Gramene" id="HORVU.MOREX.r2.7HG0548170.1">
    <property type="protein sequence ID" value="HORVU.MOREX.r2.7HG0548170.1"/>
    <property type="gene ID" value="HORVU.MOREX.r2.7HG0548170"/>
</dbReference>
<feature type="region of interest" description="Disordered" evidence="4">
    <location>
        <begin position="174"/>
        <end position="271"/>
    </location>
</feature>
<reference evidence="6" key="1">
    <citation type="journal article" date="2012" name="Nature">
        <title>A physical, genetic and functional sequence assembly of the barley genome.</title>
        <authorList>
            <consortium name="The International Barley Genome Sequencing Consortium"/>
            <person name="Mayer K.F."/>
            <person name="Waugh R."/>
            <person name="Brown J.W."/>
            <person name="Schulman A."/>
            <person name="Langridge P."/>
            <person name="Platzer M."/>
            <person name="Fincher G.B."/>
            <person name="Muehlbauer G.J."/>
            <person name="Sato K."/>
            <person name="Close T.J."/>
            <person name="Wise R.P."/>
            <person name="Stein N."/>
        </authorList>
    </citation>
    <scope>NUCLEOTIDE SEQUENCE [LARGE SCALE GENOMIC DNA]</scope>
    <source>
        <strain evidence="6">cv. Morex</strain>
    </source>
</reference>
<sequence length="1211" mass="134812">MEVDDDVEDDDMDFNPLYREGSPSETSSSLTSEAECEGTSFENQPSTKVIPCSSPANGNTGDRLLPKESLSAKGACKENVPESTSTQLHCENGEGRVNGLGKEPLQTVPSFSPSVQNTHPSAEEDAICRRTRARYSLANYALDELETFLQESDDDGDLQNVDEEEEYRKFLSAVLSGGGDDPQACQGDETQDEDENDADFELEIEEALESDGGENVENDKNINGRNEKDGHRPQTRKKRPELSRAVNHQQESTKANLRPILPNASPTPQVPGQYLSQNINVPSSLSSATGAAVVEGFTDEQLGQLHILIYEHVQLMIQTFSLCVLDLSKQRVAADVKKMIVELVGYRDQALARKNTIRQPFCFEGQHLQSAISHAYSESSQCQWIPLIKNPIMSILDVSPLPLALGYLSDVAGAVVKYRKSHVDGTPDRIRFRKDPLFPSPVLTTGREANNVSQDRSNNVSTSTPASPGQSQPKKSLAATLFESTQKEPVALVPFDIARLAQRFYPLFNFSLFPHKPPPAAMVSRLLFTDAEDGLLALGLMEYNNDWEAIQKRFLPCKSTHQIFVRQKNRSSAKATDNPVKHVRRMKNSPLSSEEVQRIEEGLKIFKNDWTSVWKFVVPYRDPALLQRQWRVANGIQRSYSKSDALKAKRRTYEAKRRKRKASMADSQVGREQEADNDASEDVENDDYDDDLYVNEAFLADTENRSMNMMQTGTSLIGDCGSAHGHFEQHKRNSMLHGVNTAYIPFSSCASDGPSTKRVFGVILDELPASQLSREKGSHVVKLAPDLPPVNLPPSVRVISQMEFHQKAAHYNGTSDNAAQDLFPVPPPTFTECVYTQLNLFPHHSTTDRSQQHGCDRRSTEDGTEQDFQMHPLLFQHPREVLPSHSHSVQNLTSHTRNYNLFPFEKVQLEESNKQTTDGMEGAPANANTIDFHPLLQRSEAEMHVEVPEENCHPLANQSDGRMREPPVDDQSTVREASSSEREIDVDMQASTSPCERDNNIDLDIHLCSSVDFRIAKDLRSTPSKSRIQPEKSVKDRASILNLQPANASSHHDTEGLGEETMQGIVMEQEELSDSEEESQHVEFECEEMDDSEDEQAQGTEPCSTTNKGTSTSVACSELQENNDQCQTQQGLKQVAKQGVRSKRKSRGSSSARPVRAKSKPTDARSTGTRKSQRSKASRTSESSQAKMQEEAGPEHKSSDPRRSRKSPAPS</sequence>
<feature type="compositionally biased region" description="Polar residues" evidence="4">
    <location>
        <begin position="447"/>
        <end position="474"/>
    </location>
</feature>
<dbReference type="AlphaFoldDB" id="A0A8I7BIH6"/>
<dbReference type="InterPro" id="IPR052435">
    <property type="entry name" value="YY1-Transcr_Regul"/>
</dbReference>
<evidence type="ECO:0000256" key="4">
    <source>
        <dbReference type="SAM" id="MobiDB-lite"/>
    </source>
</evidence>
<feature type="region of interest" description="Disordered" evidence="4">
    <location>
        <begin position="955"/>
        <end position="999"/>
    </location>
</feature>
<name>A0A8I7BIH6_HORVV</name>
<evidence type="ECO:0000256" key="3">
    <source>
        <dbReference type="ARBA" id="ARBA00023242"/>
    </source>
</evidence>
<evidence type="ECO:0008006" key="7">
    <source>
        <dbReference type="Google" id="ProtNLM"/>
    </source>
</evidence>
<evidence type="ECO:0000256" key="2">
    <source>
        <dbReference type="ARBA" id="ARBA00023163"/>
    </source>
</evidence>
<dbReference type="PANTHER" id="PTHR16088:SF3">
    <property type="entry name" value="GON-4-LIKE PROTEIN"/>
    <property type="match status" value="1"/>
</dbReference>
<evidence type="ECO:0000313" key="6">
    <source>
        <dbReference type="Proteomes" id="UP000011116"/>
    </source>
</evidence>
<dbReference type="GeneID" id="123413037"/>
<dbReference type="Proteomes" id="UP000011116">
    <property type="component" value="Chromosome 7H"/>
</dbReference>
<feature type="region of interest" description="Disordered" evidence="4">
    <location>
        <begin position="1069"/>
        <end position="1211"/>
    </location>
</feature>
<feature type="compositionally biased region" description="Acidic residues" evidence="4">
    <location>
        <begin position="189"/>
        <end position="216"/>
    </location>
</feature>
<dbReference type="KEGG" id="hvg:123413037"/>
<feature type="region of interest" description="Disordered" evidence="4">
    <location>
        <begin position="844"/>
        <end position="865"/>
    </location>
</feature>
<feature type="compositionally biased region" description="Polar residues" evidence="4">
    <location>
        <begin position="1178"/>
        <end position="1187"/>
    </location>
</feature>
<feature type="compositionally biased region" description="Acidic residues" evidence="4">
    <location>
        <begin position="1"/>
        <end position="13"/>
    </location>
</feature>
<dbReference type="GO" id="GO:0015986">
    <property type="term" value="P:proton motive force-driven ATP synthesis"/>
    <property type="evidence" value="ECO:0000318"/>
    <property type="project" value="GO_Central"/>
</dbReference>
<dbReference type="OrthoDB" id="49309at2759"/>
<reference evidence="5" key="2">
    <citation type="submission" date="2020-10" db="EMBL/GenBank/DDBJ databases">
        <authorList>
            <person name="Scholz U."/>
            <person name="Mascher M."/>
            <person name="Fiebig A."/>
        </authorList>
    </citation>
    <scope>NUCLEOTIDE SEQUENCE [LARGE SCALE GENOMIC DNA]</scope>
    <source>
        <strain evidence="5">cv. Morex</strain>
    </source>
</reference>
<dbReference type="RefSeq" id="XP_044961917.1">
    <property type="nucleotide sequence ID" value="XM_045105982.1"/>
</dbReference>
<dbReference type="EnsemblPlants" id="HORVU.MOREX.r3.7HG0660510.1">
    <property type="protein sequence ID" value="HORVU.MOREX.r3.7HG0660510.1"/>
    <property type="gene ID" value="HORVU.MOREX.r3.7HG0660510"/>
</dbReference>
<feature type="compositionally biased region" description="Polar residues" evidence="4">
    <location>
        <begin position="1097"/>
        <end position="1132"/>
    </location>
</feature>
<gene>
    <name evidence="5" type="primary">LOC123413037</name>
</gene>
<feature type="compositionally biased region" description="Basic and acidic residues" evidence="4">
    <location>
        <begin position="1188"/>
        <end position="1202"/>
    </location>
</feature>
<dbReference type="OMA" id="LPRQWRS"/>
<evidence type="ECO:0000256" key="1">
    <source>
        <dbReference type="ARBA" id="ARBA00023015"/>
    </source>
</evidence>